<evidence type="ECO:0000313" key="6">
    <source>
        <dbReference type="EMBL" id="RSH91052.1"/>
    </source>
</evidence>
<feature type="transmembrane region" description="Helical" evidence="2">
    <location>
        <begin position="1015"/>
        <end position="1036"/>
    </location>
</feature>
<feature type="region of interest" description="Disordered" evidence="1">
    <location>
        <begin position="50"/>
        <end position="69"/>
    </location>
</feature>
<evidence type="ECO:0000313" key="7">
    <source>
        <dbReference type="Proteomes" id="UP000279259"/>
    </source>
</evidence>
<evidence type="ECO:0000259" key="3">
    <source>
        <dbReference type="Pfam" id="PF08302"/>
    </source>
</evidence>
<feature type="transmembrane region" description="Helical" evidence="2">
    <location>
        <begin position="1266"/>
        <end position="1289"/>
    </location>
</feature>
<organism evidence="6 7">
    <name type="scientific">Saitozyma podzolica</name>
    <dbReference type="NCBI Taxonomy" id="1890683"/>
    <lineage>
        <taxon>Eukaryota</taxon>
        <taxon>Fungi</taxon>
        <taxon>Dikarya</taxon>
        <taxon>Basidiomycota</taxon>
        <taxon>Agaricomycotina</taxon>
        <taxon>Tremellomycetes</taxon>
        <taxon>Tremellales</taxon>
        <taxon>Trimorphomycetaceae</taxon>
        <taxon>Saitozyma</taxon>
    </lineage>
</organism>
<dbReference type="PANTHER" id="PTHR32004">
    <property type="entry name" value="TRNA LIGASE"/>
    <property type="match status" value="1"/>
</dbReference>
<accession>A0A427YIZ1</accession>
<dbReference type="InterPro" id="IPR015965">
    <property type="entry name" value="tRNA_lig_PDEase"/>
</dbReference>
<dbReference type="InterPro" id="IPR019039">
    <property type="entry name" value="T4-Rnl1-like_N"/>
</dbReference>
<comment type="caution">
    <text evidence="6">The sequence shown here is derived from an EMBL/GenBank/DDBJ whole genome shotgun (WGS) entry which is preliminary data.</text>
</comment>
<dbReference type="Gene3D" id="3.40.50.300">
    <property type="entry name" value="P-loop containing nucleotide triphosphate hydrolases"/>
    <property type="match status" value="1"/>
</dbReference>
<feature type="domain" description="T4 RNA ligase 1-like N-terminal" evidence="5">
    <location>
        <begin position="233"/>
        <end position="403"/>
    </location>
</feature>
<dbReference type="Pfam" id="PF08302">
    <property type="entry name" value="tRNA_lig_CPD"/>
    <property type="match status" value="1"/>
</dbReference>
<dbReference type="GO" id="GO:0006388">
    <property type="term" value="P:tRNA splicing, via endonucleolytic cleavage and ligation"/>
    <property type="evidence" value="ECO:0007669"/>
    <property type="project" value="InterPro"/>
</dbReference>
<evidence type="ECO:0000256" key="2">
    <source>
        <dbReference type="SAM" id="Phobius"/>
    </source>
</evidence>
<reference evidence="6 7" key="1">
    <citation type="submission" date="2018-11" db="EMBL/GenBank/DDBJ databases">
        <title>Genome sequence of Saitozyma podzolica DSM 27192.</title>
        <authorList>
            <person name="Aliyu H."/>
            <person name="Gorte O."/>
            <person name="Ochsenreither K."/>
        </authorList>
    </citation>
    <scope>NUCLEOTIDE SEQUENCE [LARGE SCALE GENOMIC DNA]</scope>
    <source>
        <strain evidence="6 7">DSM 27192</strain>
    </source>
</reference>
<dbReference type="GO" id="GO:0005634">
    <property type="term" value="C:nucleus"/>
    <property type="evidence" value="ECO:0007669"/>
    <property type="project" value="TreeGrafter"/>
</dbReference>
<feature type="region of interest" description="Disordered" evidence="1">
    <location>
        <begin position="210"/>
        <end position="247"/>
    </location>
</feature>
<feature type="transmembrane region" description="Helical" evidence="2">
    <location>
        <begin position="1082"/>
        <end position="1107"/>
    </location>
</feature>
<dbReference type="STRING" id="1890683.A0A427YIZ1"/>
<name>A0A427YIZ1_9TREE</name>
<gene>
    <name evidence="6" type="ORF">EHS25_010228</name>
</gene>
<feature type="transmembrane region" description="Helical" evidence="2">
    <location>
        <begin position="1356"/>
        <end position="1376"/>
    </location>
</feature>
<dbReference type="Pfam" id="PF09511">
    <property type="entry name" value="RNA_lig_T4_1"/>
    <property type="match status" value="2"/>
</dbReference>
<dbReference type="OrthoDB" id="276239at2759"/>
<proteinExistence type="predicted"/>
<dbReference type="GO" id="GO:0005524">
    <property type="term" value="F:ATP binding"/>
    <property type="evidence" value="ECO:0007669"/>
    <property type="project" value="InterPro"/>
</dbReference>
<dbReference type="PANTHER" id="PTHR32004:SF1">
    <property type="entry name" value="TRNA LIGASE"/>
    <property type="match status" value="1"/>
</dbReference>
<evidence type="ECO:0000259" key="5">
    <source>
        <dbReference type="Pfam" id="PF09511"/>
    </source>
</evidence>
<dbReference type="Pfam" id="PF08303">
    <property type="entry name" value="tRNA_lig_kinase"/>
    <property type="match status" value="1"/>
</dbReference>
<dbReference type="Proteomes" id="UP000279259">
    <property type="component" value="Unassembled WGS sequence"/>
</dbReference>
<dbReference type="InterPro" id="IPR027417">
    <property type="entry name" value="P-loop_NTPase"/>
</dbReference>
<feature type="transmembrane region" description="Helical" evidence="2">
    <location>
        <begin position="1165"/>
        <end position="1185"/>
    </location>
</feature>
<evidence type="ECO:0008006" key="8">
    <source>
        <dbReference type="Google" id="ProtNLM"/>
    </source>
</evidence>
<feature type="transmembrane region" description="Helical" evidence="2">
    <location>
        <begin position="1191"/>
        <end position="1209"/>
    </location>
</feature>
<protein>
    <recommendedName>
        <fullName evidence="8">tRNA ligase phosphodiesterase domain-containing protein</fullName>
    </recommendedName>
</protein>
<dbReference type="EMBL" id="RSCD01000009">
    <property type="protein sequence ID" value="RSH91052.1"/>
    <property type="molecule type" value="Genomic_DNA"/>
</dbReference>
<feature type="domain" description="tRNA ligase phosphodiesterase" evidence="3">
    <location>
        <begin position="705"/>
        <end position="905"/>
    </location>
</feature>
<keyword evidence="2" id="KW-0472">Membrane</keyword>
<evidence type="ECO:0000256" key="1">
    <source>
        <dbReference type="SAM" id="MobiDB-lite"/>
    </source>
</evidence>
<feature type="domain" description="T4 RNA ligase 1-like N-terminal" evidence="5">
    <location>
        <begin position="94"/>
        <end position="197"/>
    </location>
</feature>
<feature type="transmembrane region" description="Helical" evidence="2">
    <location>
        <begin position="1113"/>
        <end position="1138"/>
    </location>
</feature>
<feature type="domain" description="tRNA ligase kinase" evidence="4">
    <location>
        <begin position="519"/>
        <end position="677"/>
    </location>
</feature>
<keyword evidence="2" id="KW-1133">Transmembrane helix</keyword>
<feature type="transmembrane region" description="Helical" evidence="2">
    <location>
        <begin position="1221"/>
        <end position="1246"/>
    </location>
</feature>
<dbReference type="GO" id="GO:0003972">
    <property type="term" value="F:RNA ligase (ATP) activity"/>
    <property type="evidence" value="ECO:0007669"/>
    <property type="project" value="InterPro"/>
</dbReference>
<dbReference type="InterPro" id="IPR015966">
    <property type="entry name" value="tRNA_lig_kin_fungi"/>
</dbReference>
<keyword evidence="7" id="KW-1185">Reference proteome</keyword>
<feature type="transmembrane region" description="Helical" evidence="2">
    <location>
        <begin position="1325"/>
        <end position="1344"/>
    </location>
</feature>
<keyword evidence="2" id="KW-0812">Transmembrane</keyword>
<evidence type="ECO:0000259" key="4">
    <source>
        <dbReference type="Pfam" id="PF08303"/>
    </source>
</evidence>
<sequence>MTAASGSGSREKHPESVPELLSSLRHLRETNPKAVRSTVHIYPASIYLDNGEDGEGSGGNARADASSDADRRITSWKMTEHMYFNASNPFPTLARGLFTEELEEESLLPPSVKRTQVMKDRIVARGYDKFFNIDEVEWTNWEAMKHHTQAPYYLTLKSNGCLILISALSPSHLMVASKHSLGTTTEAQESDKANTVDTLADGLRDLSVDSKAKGKAGKGKDKSKDKEAASRDGKEDEGEQEARQHAEVGRDWLKRTLKGMGKTEAQLARRLWDDNLTAVLELCDDSFEEHVIATPERWTGLHLHGLNSNTPHFATLPPSDVAAFAHEFGFIPTKSVELQTLDEVKSFTDEVAKTGSWEGDQIEGFVVRSTVKPPSEGPARGGRPPYRTGAPFFFKVKFEEPYLLYRQWREITRVMLPLSESPTPAQEADVWKKVRSRVKRPEVAVYADWAGEAMKKEPKLFEGYERGVVRVRESFLEWTDKEGSKSWAEAKAGRYKLRGNKVGRVEPERDLETLPKKWLLVPVAVPGCGKTLIGLALSHLFGFGHTQSDDVTAKRTAPTFLKNIAALLQKKDVVFADRSRNNHIEKHYNELADLAKDKSLKAYNLRLVAVVWDIDSQPYHRLLRICSERVVARGDNHQTLRPDPTAEAEHEAIVGQFLRNFTTPDPALFDRMIEVKVDDAPREAIRKVVDGFVGLLGLQQPSDEAIDQALKAAEGYKVTTPYHAPAKISKAVRYFGLAPEIDITALVDEGIAGLSKDLVDSAKAFFEDLKIQKRVAAKPHVTLAHEKNVEAEKDAAGGDAGATAPPGPQETLWNTCKALAEYKVPQMFDFNLTHLVWDDRVMALVLDDLHPQPTSAPDGEDDAMQITLDLPREVKAGLHVTVGTRTEEISAFEARGITRRAREKMMQRQSEGEADEAVEGGGKVRWAKIGPLHGEGRERAQSAEFLRYAVSGCAALRDEMLDLLLQEAAANSSLVAPPTDTVRSCTQPTSSLIPLPTHLAVSQSIMETLRALNPYVPVASDVLCMASVVVANKFVLRRWIALSSHIPALLSDEEQSALENKPAEPVNATPTRWRGRLFNRKAAKAIAIAGAIWIVQMFIFVALPWIASGDVLTMVWAVLWFVANTAALANGISTWLPYSQRMSYSNKNPSAPLAIQIKVDDPYKYASYVRAAMAAAVTAVLFWTGYNGVSFLGPLFAASFMSFMITALIPAKISVRGLIKMYYITMVGVPLAMVVFVGVLTAILNSGVFGEIADDSLPKQSQVNPWLFELLFNAISPMKMMVGALLVALTLRFDYTRDPATRPIIARSTEPVEVPRNLPKFKASLSATGMATLFVSISLSRLGVSIFRMPEDLREKLLMLVTMYVSLLVVPTVVALKARQEGVLRDWWTYEETWMPKLADVNDAAEVDDVERALLKPTGELDDYPADKTSV</sequence>